<protein>
    <submittedName>
        <fullName evidence="2">Pet127-domain-containing protein</fullName>
    </submittedName>
</protein>
<evidence type="ECO:0000313" key="2">
    <source>
        <dbReference type="EMBL" id="OCL10807.1"/>
    </source>
</evidence>
<feature type="region of interest" description="Disordered" evidence="1">
    <location>
        <begin position="724"/>
        <end position="763"/>
    </location>
</feature>
<feature type="compositionally biased region" description="Polar residues" evidence="1">
    <location>
        <begin position="26"/>
        <end position="43"/>
    </location>
</feature>
<feature type="region of interest" description="Disordered" evidence="1">
    <location>
        <begin position="18"/>
        <end position="242"/>
    </location>
</feature>
<feature type="compositionally biased region" description="Polar residues" evidence="1">
    <location>
        <begin position="97"/>
        <end position="113"/>
    </location>
</feature>
<feature type="compositionally biased region" description="Basic and acidic residues" evidence="1">
    <location>
        <begin position="484"/>
        <end position="502"/>
    </location>
</feature>
<feature type="compositionally biased region" description="Basic residues" evidence="1">
    <location>
        <begin position="65"/>
        <end position="76"/>
    </location>
</feature>
<feature type="compositionally biased region" description="Basic residues" evidence="1">
    <location>
        <begin position="165"/>
        <end position="178"/>
    </location>
</feature>
<accession>A0A8E2F594</accession>
<dbReference type="PANTHER" id="PTHR31014">
    <property type="entry name" value="MITOCHONDRIAL TRANSLATION SYSTEM COMPONENT PET127-RELATED"/>
    <property type="match status" value="1"/>
</dbReference>
<feature type="compositionally biased region" description="Polar residues" evidence="1">
    <location>
        <begin position="137"/>
        <end position="146"/>
    </location>
</feature>
<feature type="compositionally biased region" description="Basic residues" evidence="1">
    <location>
        <begin position="223"/>
        <end position="234"/>
    </location>
</feature>
<name>A0A8E2F594_9PEZI</name>
<dbReference type="OrthoDB" id="10249045at2759"/>
<feature type="compositionally biased region" description="Low complexity" evidence="1">
    <location>
        <begin position="202"/>
        <end position="213"/>
    </location>
</feature>
<dbReference type="AlphaFoldDB" id="A0A8E2F594"/>
<sequence>MRVARPVNPYVCLSCSVRRRTRGEQTRLQSSTALHSNEPNSDTPLAFNGGAHGETTTQPPQSRQSKAKTTAKKPKNKTKETDRDTPFHSNEGKISVEGNSTEPQKSTTPSEDSQSTKRHKKAVELEPPESGRRKESGQQAQKSTAGDSPPPETSAQGAQQNIPNKPKKTKNAKKKVARKSATARDDSQSSGGTKNSSETQNTTPPEVVPPRETASTSPDAKKRPIFPRHVKSRSLRSPGQSIKAFKRIRLRKPRIRYHSSMERDKVVERKYSASTKSSWEEGTLTLKEALTGRRANGKTLANIERLSPNDLQFQPLEVQIPPVPMLTHGLDRVLFNPGVYHLQDPRSRVYNFNPYLEKIMPATEFDYDALSKYMTSSKDKSLINMAKEIGAKYTGSTSSMSGTLVHFHYLLSQWRPLNLKMLSKEFPEISNNFSKIQRAPTAIFLRWKDGTYAIDADKEYDSPNIMSWLGQSMEKLLTNSTDEFERYRKSNPEEAPREDDSAPKSFHYSKQGNVLMRSQLDAYDPRLPGTGIFDLKTRAVVSVRMDSAEYEQRSGYQIRYTRGQWESYEREYFDMARATMLKYSLQVRMGRMDGIFVAYHNVERIFGFQYISLPDMDLTLHGQSDTCLGDQEFKMSIELLSKILEKATTKFPEQSIRLHFETRETNIPFMYIFAEPVTEEQADETQNKGAEQMLEFERSIGLNSSGIIPEKEREEWENIKAQVEAETEQDQIADGAKVKDDKNPSNSISNPNRAPAESNLPADEFLNKNGLGAVYDTNIEKATPQHKDLAKEDPAWGLHIREEEISKWVATENTAKDMNPAPTGLLGNTKTTSEAEKSPLDTTLGTILDSDNATTTIDQPTERTPILGFTLTIRNRVNGQYVIRPENLTPDDTWSLEYSLDEIAQTNNRDMRIYAQVKYRRASELDFDKREKDSDFDQYRKLLMKYSEQGRDWRKKQDKIDASIGVKVYRPLGDDAEEVIGQYGPSAMEEKISGVNDYLTWLYKNARTNVQLTKPQAVQNNEEVIDDVNDYLGWLYENNTHEI</sequence>
<dbReference type="InterPro" id="IPR013943">
    <property type="entry name" value="Pet127"/>
</dbReference>
<feature type="compositionally biased region" description="Polar residues" evidence="1">
    <location>
        <begin position="54"/>
        <end position="64"/>
    </location>
</feature>
<dbReference type="PANTHER" id="PTHR31014:SF0">
    <property type="entry name" value="MITOCHONDRIAL TRANSLATION SYSTEM COMPONENT PET127-RELATED"/>
    <property type="match status" value="1"/>
</dbReference>
<dbReference type="EMBL" id="KV749161">
    <property type="protein sequence ID" value="OCL10807.1"/>
    <property type="molecule type" value="Genomic_DNA"/>
</dbReference>
<keyword evidence="3" id="KW-1185">Reference proteome</keyword>
<dbReference type="Proteomes" id="UP000250140">
    <property type="component" value="Unassembled WGS sequence"/>
</dbReference>
<proteinExistence type="predicted"/>
<feature type="compositionally biased region" description="Polar residues" evidence="1">
    <location>
        <begin position="188"/>
        <end position="201"/>
    </location>
</feature>
<evidence type="ECO:0000256" key="1">
    <source>
        <dbReference type="SAM" id="MobiDB-lite"/>
    </source>
</evidence>
<reference evidence="2 3" key="1">
    <citation type="journal article" date="2016" name="Nat. Commun.">
        <title>Ectomycorrhizal ecology is imprinted in the genome of the dominant symbiotic fungus Cenococcum geophilum.</title>
        <authorList>
            <consortium name="DOE Joint Genome Institute"/>
            <person name="Peter M."/>
            <person name="Kohler A."/>
            <person name="Ohm R.A."/>
            <person name="Kuo A."/>
            <person name="Krutzmann J."/>
            <person name="Morin E."/>
            <person name="Arend M."/>
            <person name="Barry K.W."/>
            <person name="Binder M."/>
            <person name="Choi C."/>
            <person name="Clum A."/>
            <person name="Copeland A."/>
            <person name="Grisel N."/>
            <person name="Haridas S."/>
            <person name="Kipfer T."/>
            <person name="LaButti K."/>
            <person name="Lindquist E."/>
            <person name="Lipzen A."/>
            <person name="Maire R."/>
            <person name="Meier B."/>
            <person name="Mihaltcheva S."/>
            <person name="Molinier V."/>
            <person name="Murat C."/>
            <person name="Poggeler S."/>
            <person name="Quandt C.A."/>
            <person name="Sperisen C."/>
            <person name="Tritt A."/>
            <person name="Tisserant E."/>
            <person name="Crous P.W."/>
            <person name="Henrissat B."/>
            <person name="Nehls U."/>
            <person name="Egli S."/>
            <person name="Spatafora J.W."/>
            <person name="Grigoriev I.V."/>
            <person name="Martin F.M."/>
        </authorList>
    </citation>
    <scope>NUCLEOTIDE SEQUENCE [LARGE SCALE GENOMIC DNA]</scope>
    <source>
        <strain evidence="2 3">CBS 207.34</strain>
    </source>
</reference>
<evidence type="ECO:0000313" key="3">
    <source>
        <dbReference type="Proteomes" id="UP000250140"/>
    </source>
</evidence>
<feature type="compositionally biased region" description="Basic and acidic residues" evidence="1">
    <location>
        <begin position="77"/>
        <end position="86"/>
    </location>
</feature>
<organism evidence="2 3">
    <name type="scientific">Glonium stellatum</name>
    <dbReference type="NCBI Taxonomy" id="574774"/>
    <lineage>
        <taxon>Eukaryota</taxon>
        <taxon>Fungi</taxon>
        <taxon>Dikarya</taxon>
        <taxon>Ascomycota</taxon>
        <taxon>Pezizomycotina</taxon>
        <taxon>Dothideomycetes</taxon>
        <taxon>Pleosporomycetidae</taxon>
        <taxon>Gloniales</taxon>
        <taxon>Gloniaceae</taxon>
        <taxon>Glonium</taxon>
    </lineage>
</organism>
<feature type="region of interest" description="Disordered" evidence="1">
    <location>
        <begin position="484"/>
        <end position="504"/>
    </location>
</feature>
<feature type="region of interest" description="Disordered" evidence="1">
    <location>
        <begin position="815"/>
        <end position="838"/>
    </location>
</feature>
<dbReference type="GO" id="GO:0000964">
    <property type="term" value="P:mitochondrial RNA 5'-end processing"/>
    <property type="evidence" value="ECO:0007669"/>
    <property type="project" value="TreeGrafter"/>
</dbReference>
<dbReference type="Pfam" id="PF08634">
    <property type="entry name" value="Pet127"/>
    <property type="match status" value="1"/>
</dbReference>
<dbReference type="GO" id="GO:0005740">
    <property type="term" value="C:mitochondrial envelope"/>
    <property type="evidence" value="ECO:0007669"/>
    <property type="project" value="TreeGrafter"/>
</dbReference>
<feature type="compositionally biased region" description="Polar residues" evidence="1">
    <location>
        <begin position="153"/>
        <end position="163"/>
    </location>
</feature>
<gene>
    <name evidence="2" type="ORF">AOQ84DRAFT_362084</name>
</gene>